<feature type="compositionally biased region" description="Basic and acidic residues" evidence="1">
    <location>
        <begin position="68"/>
        <end position="88"/>
    </location>
</feature>
<proteinExistence type="predicted"/>
<keyword evidence="2" id="KW-0812">Transmembrane</keyword>
<organism evidence="3">
    <name type="scientific">Fagus sylvatica</name>
    <name type="common">Beechnut</name>
    <dbReference type="NCBI Taxonomy" id="28930"/>
    <lineage>
        <taxon>Eukaryota</taxon>
        <taxon>Viridiplantae</taxon>
        <taxon>Streptophyta</taxon>
        <taxon>Embryophyta</taxon>
        <taxon>Tracheophyta</taxon>
        <taxon>Spermatophyta</taxon>
        <taxon>Magnoliopsida</taxon>
        <taxon>eudicotyledons</taxon>
        <taxon>Gunneridae</taxon>
        <taxon>Pentapetalae</taxon>
        <taxon>rosids</taxon>
        <taxon>fabids</taxon>
        <taxon>Fagales</taxon>
        <taxon>Fagaceae</taxon>
        <taxon>Fagus</taxon>
    </lineage>
</organism>
<feature type="compositionally biased region" description="Basic and acidic residues" evidence="1">
    <location>
        <begin position="1"/>
        <end position="24"/>
    </location>
</feature>
<keyword evidence="2" id="KW-1133">Transmembrane helix</keyword>
<dbReference type="EMBL" id="OIVN01006419">
    <property type="protein sequence ID" value="SPD32748.1"/>
    <property type="molecule type" value="Genomic_DNA"/>
</dbReference>
<evidence type="ECO:0000256" key="1">
    <source>
        <dbReference type="SAM" id="MobiDB-lite"/>
    </source>
</evidence>
<feature type="compositionally biased region" description="Gly residues" evidence="1">
    <location>
        <begin position="58"/>
        <end position="67"/>
    </location>
</feature>
<dbReference type="AlphaFoldDB" id="A0A2N9J7B7"/>
<reference evidence="3" key="1">
    <citation type="submission" date="2018-02" db="EMBL/GenBank/DDBJ databases">
        <authorList>
            <person name="Cohen D.B."/>
            <person name="Kent A.D."/>
        </authorList>
    </citation>
    <scope>NUCLEOTIDE SEQUENCE</scope>
</reference>
<gene>
    <name evidence="3" type="ORF">FSB_LOCUS60630</name>
</gene>
<feature type="transmembrane region" description="Helical" evidence="2">
    <location>
        <begin position="128"/>
        <end position="150"/>
    </location>
</feature>
<keyword evidence="2" id="KW-0472">Membrane</keyword>
<sequence length="186" mass="19052">MNYLVEVEKAKEAKGGSGRGRESEGGVEGESVGETEALGRDEGTGEEGSEGGVEGRDGGGGGNGNGRGEGERDRGGDRGNEEGRGRDRNLRPIVGISKLTKMSYAVTAQTTASAIALHVGGQSSLTKVLLVCVVICNLLGYICCMTAVLLNYRRPRVAGILGGIGSISAALGFILLIVVFIPGSLV</sequence>
<name>A0A2N9J7B7_FAGSY</name>
<feature type="region of interest" description="Disordered" evidence="1">
    <location>
        <begin position="1"/>
        <end position="88"/>
    </location>
</feature>
<feature type="transmembrane region" description="Helical" evidence="2">
    <location>
        <begin position="157"/>
        <end position="181"/>
    </location>
</feature>
<protein>
    <submittedName>
        <fullName evidence="3">Uncharacterized protein</fullName>
    </submittedName>
</protein>
<accession>A0A2N9J7B7</accession>
<evidence type="ECO:0000313" key="3">
    <source>
        <dbReference type="EMBL" id="SPD32748.1"/>
    </source>
</evidence>
<evidence type="ECO:0000256" key="2">
    <source>
        <dbReference type="SAM" id="Phobius"/>
    </source>
</evidence>